<dbReference type="eggNOG" id="KOG0237">
    <property type="taxonomic scope" value="Eukaryota"/>
</dbReference>
<dbReference type="InterPro" id="IPR000115">
    <property type="entry name" value="PRibGlycinamide_synth"/>
</dbReference>
<evidence type="ECO:0000259" key="5">
    <source>
        <dbReference type="PROSITE" id="PS50975"/>
    </source>
</evidence>
<dbReference type="InterPro" id="IPR016185">
    <property type="entry name" value="PreATP-grasp_dom_sf"/>
</dbReference>
<protein>
    <recommendedName>
        <fullName evidence="5">ATP-grasp domain-containing protein</fullName>
    </recommendedName>
</protein>
<reference evidence="8" key="2">
    <citation type="submission" date="2012-11" db="EMBL/GenBank/DDBJ databases">
        <authorList>
            <person name="Kuo A."/>
            <person name="Curtis B.A."/>
            <person name="Tanifuji G."/>
            <person name="Burki F."/>
            <person name="Gruber A."/>
            <person name="Irimia M."/>
            <person name="Maruyama S."/>
            <person name="Arias M.C."/>
            <person name="Ball S.G."/>
            <person name="Gile G.H."/>
            <person name="Hirakawa Y."/>
            <person name="Hopkins J.F."/>
            <person name="Rensing S.A."/>
            <person name="Schmutz J."/>
            <person name="Symeonidi A."/>
            <person name="Elias M."/>
            <person name="Eveleigh R.J."/>
            <person name="Herman E.K."/>
            <person name="Klute M.J."/>
            <person name="Nakayama T."/>
            <person name="Obornik M."/>
            <person name="Reyes-Prieto A."/>
            <person name="Armbrust E.V."/>
            <person name="Aves S.J."/>
            <person name="Beiko R.G."/>
            <person name="Coutinho P."/>
            <person name="Dacks J.B."/>
            <person name="Durnford D.G."/>
            <person name="Fast N.M."/>
            <person name="Green B.R."/>
            <person name="Grisdale C."/>
            <person name="Hempe F."/>
            <person name="Henrissat B."/>
            <person name="Hoppner M.P."/>
            <person name="Ishida K.-I."/>
            <person name="Kim E."/>
            <person name="Koreny L."/>
            <person name="Kroth P.G."/>
            <person name="Liu Y."/>
            <person name="Malik S.-B."/>
            <person name="Maier U.G."/>
            <person name="McRose D."/>
            <person name="Mock T."/>
            <person name="Neilson J.A."/>
            <person name="Onodera N.T."/>
            <person name="Poole A.M."/>
            <person name="Pritham E.J."/>
            <person name="Richards T.A."/>
            <person name="Rocap G."/>
            <person name="Roy S.W."/>
            <person name="Sarai C."/>
            <person name="Schaack S."/>
            <person name="Shirato S."/>
            <person name="Slamovits C.H."/>
            <person name="Spencer D.F."/>
            <person name="Suzuki S."/>
            <person name="Worden A.Z."/>
            <person name="Zauner S."/>
            <person name="Barry K."/>
            <person name="Bell C."/>
            <person name="Bharti A.K."/>
            <person name="Crow J.A."/>
            <person name="Grimwood J."/>
            <person name="Kramer R."/>
            <person name="Lindquist E."/>
            <person name="Lucas S."/>
            <person name="Salamov A."/>
            <person name="McFadden G.I."/>
            <person name="Lane C.E."/>
            <person name="Keeling P.J."/>
            <person name="Gray M.W."/>
            <person name="Grigoriev I.V."/>
            <person name="Archibald J.M."/>
        </authorList>
    </citation>
    <scope>NUCLEOTIDE SEQUENCE</scope>
    <source>
        <strain evidence="8">CCMP2712</strain>
    </source>
</reference>
<gene>
    <name evidence="6" type="ORF">GUITHDRAFT_146139</name>
</gene>
<dbReference type="InterPro" id="IPR020561">
    <property type="entry name" value="PRibGlycinamid_synth_ATP-grasp"/>
</dbReference>
<dbReference type="InterPro" id="IPR011761">
    <property type="entry name" value="ATP-grasp"/>
</dbReference>
<dbReference type="PANTHER" id="PTHR43472">
    <property type="entry name" value="PHOSPHORIBOSYLAMINE--GLYCINE LIGASE"/>
    <property type="match status" value="1"/>
</dbReference>
<dbReference type="STRING" id="905079.L1IIS2"/>
<dbReference type="SUPFAM" id="SSF52440">
    <property type="entry name" value="PreATP-grasp domain"/>
    <property type="match status" value="1"/>
</dbReference>
<dbReference type="PANTHER" id="PTHR43472:SF1">
    <property type="entry name" value="PHOSPHORIBOSYLAMINE--GLYCINE LIGASE, CHLOROPLASTIC"/>
    <property type="match status" value="1"/>
</dbReference>
<dbReference type="Pfam" id="PF02844">
    <property type="entry name" value="GARS_N"/>
    <property type="match status" value="1"/>
</dbReference>
<evidence type="ECO:0000313" key="8">
    <source>
        <dbReference type="Proteomes" id="UP000011087"/>
    </source>
</evidence>
<organism evidence="6">
    <name type="scientific">Guillardia theta (strain CCMP2712)</name>
    <name type="common">Cryptophyte</name>
    <dbReference type="NCBI Taxonomy" id="905079"/>
    <lineage>
        <taxon>Eukaryota</taxon>
        <taxon>Cryptophyceae</taxon>
        <taxon>Pyrenomonadales</taxon>
        <taxon>Geminigeraceae</taxon>
        <taxon>Guillardia</taxon>
    </lineage>
</organism>
<evidence type="ECO:0000313" key="6">
    <source>
        <dbReference type="EMBL" id="EKX35997.1"/>
    </source>
</evidence>
<dbReference type="Gene3D" id="3.30.470.20">
    <property type="entry name" value="ATP-grasp fold, B domain"/>
    <property type="match status" value="1"/>
</dbReference>
<keyword evidence="1" id="KW-0436">Ligase</keyword>
<dbReference type="InterPro" id="IPR020562">
    <property type="entry name" value="PRibGlycinamide_synth_N"/>
</dbReference>
<keyword evidence="3 4" id="KW-0067">ATP-binding</keyword>
<dbReference type="Gene3D" id="3.40.50.20">
    <property type="match status" value="1"/>
</dbReference>
<proteinExistence type="predicted"/>
<evidence type="ECO:0000256" key="2">
    <source>
        <dbReference type="ARBA" id="ARBA00022741"/>
    </source>
</evidence>
<dbReference type="GO" id="GO:0004637">
    <property type="term" value="F:phosphoribosylamine-glycine ligase activity"/>
    <property type="evidence" value="ECO:0007669"/>
    <property type="project" value="InterPro"/>
</dbReference>
<keyword evidence="2 4" id="KW-0547">Nucleotide-binding</keyword>
<dbReference type="AlphaFoldDB" id="L1IIS2"/>
<dbReference type="EnsemblProtists" id="EKX35997">
    <property type="protein sequence ID" value="EKX35997"/>
    <property type="gene ID" value="GUITHDRAFT_146139"/>
</dbReference>
<sequence length="416" mass="44046">MRLAIVGGGALAARLAMSAKESSVCSAVLMLVQSSNSALSRAADVVTAGDSTSPSAILEFCQANKADIAVVLPWKALAGGAVELLESSGIRALAPKKRVAELEDDRSLAKRALPSDIPKFATFSSSDGLEAFIDSLGGRCAVKPVIKSSGKEERVCASRSECLDYCRALLGEGQAVLVEQLVEGQEFSLLTLSDGESCLHVPPVQVYRRCYVGDSGPMVSGVGCVGGENLSLPFLEPRDLEEAKRKNEEALKAIREMTGEAYKGPLCITYVANVNRVCAIDLHANFGMFETVAMLSRSKFDIAALFSSLLDGKLSSFKAEFEASAVVVKCIFPFGLLLDNVREDSGKLLGTGSCAAVLVGTGSSIPSAEKECEAAVRRIPGSVFHRPDVGTSSSIAMRTESQRKLRQIKIGVAKNR</sequence>
<dbReference type="GO" id="GO:0009113">
    <property type="term" value="P:purine nucleobase biosynthetic process"/>
    <property type="evidence" value="ECO:0007669"/>
    <property type="project" value="InterPro"/>
</dbReference>
<dbReference type="PROSITE" id="PS50975">
    <property type="entry name" value="ATP_GRASP"/>
    <property type="match status" value="1"/>
</dbReference>
<dbReference type="HOGENOM" id="CLU_661306_0_0_1"/>
<dbReference type="InterPro" id="IPR013815">
    <property type="entry name" value="ATP_grasp_subdomain_1"/>
</dbReference>
<dbReference type="SUPFAM" id="SSF56059">
    <property type="entry name" value="Glutathione synthetase ATP-binding domain-like"/>
    <property type="match status" value="1"/>
</dbReference>
<dbReference type="KEGG" id="gtt:GUITHDRAFT_146139"/>
<keyword evidence="8" id="KW-1185">Reference proteome</keyword>
<evidence type="ECO:0000256" key="4">
    <source>
        <dbReference type="PROSITE-ProRule" id="PRU00409"/>
    </source>
</evidence>
<reference evidence="7" key="3">
    <citation type="submission" date="2015-06" db="UniProtKB">
        <authorList>
            <consortium name="EnsemblProtists"/>
        </authorList>
    </citation>
    <scope>IDENTIFICATION</scope>
</reference>
<dbReference type="EMBL" id="JH993081">
    <property type="protein sequence ID" value="EKX35997.1"/>
    <property type="molecule type" value="Genomic_DNA"/>
</dbReference>
<evidence type="ECO:0000313" key="7">
    <source>
        <dbReference type="EnsemblProtists" id="EKX35997"/>
    </source>
</evidence>
<dbReference type="GO" id="GO:0046872">
    <property type="term" value="F:metal ion binding"/>
    <property type="evidence" value="ECO:0007669"/>
    <property type="project" value="InterPro"/>
</dbReference>
<name>L1IIS2_GUITC</name>
<dbReference type="PaxDb" id="55529-EKX35997"/>
<dbReference type="GO" id="GO:0005524">
    <property type="term" value="F:ATP binding"/>
    <property type="evidence" value="ECO:0007669"/>
    <property type="project" value="UniProtKB-UniRule"/>
</dbReference>
<dbReference type="GeneID" id="17292723"/>
<feature type="domain" description="ATP-grasp" evidence="5">
    <location>
        <begin position="107"/>
        <end position="311"/>
    </location>
</feature>
<reference evidence="6 8" key="1">
    <citation type="journal article" date="2012" name="Nature">
        <title>Algal genomes reveal evolutionary mosaicism and the fate of nucleomorphs.</title>
        <authorList>
            <consortium name="DOE Joint Genome Institute"/>
            <person name="Curtis B.A."/>
            <person name="Tanifuji G."/>
            <person name="Burki F."/>
            <person name="Gruber A."/>
            <person name="Irimia M."/>
            <person name="Maruyama S."/>
            <person name="Arias M.C."/>
            <person name="Ball S.G."/>
            <person name="Gile G.H."/>
            <person name="Hirakawa Y."/>
            <person name="Hopkins J.F."/>
            <person name="Kuo A."/>
            <person name="Rensing S.A."/>
            <person name="Schmutz J."/>
            <person name="Symeonidi A."/>
            <person name="Elias M."/>
            <person name="Eveleigh R.J."/>
            <person name="Herman E.K."/>
            <person name="Klute M.J."/>
            <person name="Nakayama T."/>
            <person name="Obornik M."/>
            <person name="Reyes-Prieto A."/>
            <person name="Armbrust E.V."/>
            <person name="Aves S.J."/>
            <person name="Beiko R.G."/>
            <person name="Coutinho P."/>
            <person name="Dacks J.B."/>
            <person name="Durnford D.G."/>
            <person name="Fast N.M."/>
            <person name="Green B.R."/>
            <person name="Grisdale C.J."/>
            <person name="Hempel F."/>
            <person name="Henrissat B."/>
            <person name="Hoppner M.P."/>
            <person name="Ishida K."/>
            <person name="Kim E."/>
            <person name="Koreny L."/>
            <person name="Kroth P.G."/>
            <person name="Liu Y."/>
            <person name="Malik S.B."/>
            <person name="Maier U.G."/>
            <person name="McRose D."/>
            <person name="Mock T."/>
            <person name="Neilson J.A."/>
            <person name="Onodera N.T."/>
            <person name="Poole A.M."/>
            <person name="Pritham E.J."/>
            <person name="Richards T.A."/>
            <person name="Rocap G."/>
            <person name="Roy S.W."/>
            <person name="Sarai C."/>
            <person name="Schaack S."/>
            <person name="Shirato S."/>
            <person name="Slamovits C.H."/>
            <person name="Spencer D.F."/>
            <person name="Suzuki S."/>
            <person name="Worden A.Z."/>
            <person name="Zauner S."/>
            <person name="Barry K."/>
            <person name="Bell C."/>
            <person name="Bharti A.K."/>
            <person name="Crow J.A."/>
            <person name="Grimwood J."/>
            <person name="Kramer R."/>
            <person name="Lindquist E."/>
            <person name="Lucas S."/>
            <person name="Salamov A."/>
            <person name="McFadden G.I."/>
            <person name="Lane C.E."/>
            <person name="Keeling P.J."/>
            <person name="Gray M.W."/>
            <person name="Grigoriev I.V."/>
            <person name="Archibald J.M."/>
        </authorList>
    </citation>
    <scope>NUCLEOTIDE SEQUENCE</scope>
    <source>
        <strain evidence="6 8">CCMP2712</strain>
    </source>
</reference>
<dbReference type="Gene3D" id="3.30.1490.20">
    <property type="entry name" value="ATP-grasp fold, A domain"/>
    <property type="match status" value="1"/>
</dbReference>
<dbReference type="Pfam" id="PF01071">
    <property type="entry name" value="GARS_A"/>
    <property type="match status" value="1"/>
</dbReference>
<evidence type="ECO:0000256" key="1">
    <source>
        <dbReference type="ARBA" id="ARBA00022598"/>
    </source>
</evidence>
<dbReference type="Proteomes" id="UP000011087">
    <property type="component" value="Unassembled WGS sequence"/>
</dbReference>
<accession>L1IIS2</accession>
<dbReference type="SMART" id="SM01209">
    <property type="entry name" value="GARS_A"/>
    <property type="match status" value="1"/>
</dbReference>
<dbReference type="RefSeq" id="XP_005822977.1">
    <property type="nucleotide sequence ID" value="XM_005822920.1"/>
</dbReference>
<dbReference type="OrthoDB" id="2018833at2759"/>
<evidence type="ECO:0000256" key="3">
    <source>
        <dbReference type="ARBA" id="ARBA00022840"/>
    </source>
</evidence>